<dbReference type="RefSeq" id="WP_085477270.1">
    <property type="nucleotide sequence ID" value="NZ_FXBM01000002.1"/>
</dbReference>
<feature type="transmembrane region" description="Helical" evidence="7">
    <location>
        <begin position="185"/>
        <end position="208"/>
    </location>
</feature>
<keyword evidence="2" id="KW-0813">Transport</keyword>
<dbReference type="CDD" id="cd06173">
    <property type="entry name" value="MFS_MefA_like"/>
    <property type="match status" value="1"/>
</dbReference>
<evidence type="ECO:0000256" key="2">
    <source>
        <dbReference type="ARBA" id="ARBA00022448"/>
    </source>
</evidence>
<gene>
    <name evidence="9" type="ORF">SAMN06295885_2958</name>
</gene>
<comment type="subcellular location">
    <subcellularLocation>
        <location evidence="1">Cell inner membrane</location>
        <topology evidence="1">Multi-pass membrane protein</topology>
    </subcellularLocation>
</comment>
<dbReference type="AlphaFoldDB" id="A0A1X7P8Z5"/>
<reference evidence="10" key="1">
    <citation type="submission" date="2017-04" db="EMBL/GenBank/DDBJ databases">
        <authorList>
            <person name="Varghese N."/>
            <person name="Submissions S."/>
        </authorList>
    </citation>
    <scope>NUCLEOTIDE SEQUENCE [LARGE SCALE GENOMIC DNA]</scope>
    <source>
        <strain evidence="10">VKM Ac-2121</strain>
    </source>
</reference>
<dbReference type="InterPro" id="IPR036259">
    <property type="entry name" value="MFS_trans_sf"/>
</dbReference>
<keyword evidence="5 7" id="KW-1133">Transmembrane helix</keyword>
<keyword evidence="10" id="KW-1185">Reference proteome</keyword>
<evidence type="ECO:0000256" key="1">
    <source>
        <dbReference type="ARBA" id="ARBA00004429"/>
    </source>
</evidence>
<dbReference type="EMBL" id="FXBM01000002">
    <property type="protein sequence ID" value="SMH47360.1"/>
    <property type="molecule type" value="Genomic_DNA"/>
</dbReference>
<dbReference type="Proteomes" id="UP000193711">
    <property type="component" value="Unassembled WGS sequence"/>
</dbReference>
<evidence type="ECO:0000256" key="3">
    <source>
        <dbReference type="ARBA" id="ARBA00022475"/>
    </source>
</evidence>
<evidence type="ECO:0000313" key="10">
    <source>
        <dbReference type="Proteomes" id="UP000193711"/>
    </source>
</evidence>
<sequence>MERVSQPPPAPRRSHVIDISPLRESPAFARLWAGNVISGIGGQMTIVAVGLHIYELTGSPLAVAMVGVVALVPTVLAGLYGGMLADAFDRRLVLLVAAIVAWGSTAGIAALAWLGAETPPSLYLLTALNAVATTVIVATRMTLAPRLLRTELVPAAAALGGIASGVEVTVGPALAGVLVASSGFAVTYTIDVVLFLAAFLGIAGLPALVPEGERQRPGLESLRFGMRFLRGAPNIRMSFLVDIVAMTFGQPRVVFPAAAALLLGGGAVTVGVLTAAFAIGALVSGVFSGRLTGVRRQGLAIGRSIQVYGGFIVAFGAVLLVAAVIDHDASVANAGLILAASLALAGAGAADNVSSIFRQTMLQTAVPDNMRGRLQGVFIVVVTGGPRVGDLYTGLLASLALLWLPPLAGGLAIIAILAAVLRTRTAFREYDALQPVA</sequence>
<evidence type="ECO:0000259" key="8">
    <source>
        <dbReference type="PROSITE" id="PS50850"/>
    </source>
</evidence>
<keyword evidence="6 7" id="KW-0472">Membrane</keyword>
<dbReference type="PROSITE" id="PS50850">
    <property type="entry name" value="MFS"/>
    <property type="match status" value="1"/>
</dbReference>
<dbReference type="PANTHER" id="PTHR23513">
    <property type="entry name" value="INTEGRAL MEMBRANE EFFLUX PROTEIN-RELATED"/>
    <property type="match status" value="1"/>
</dbReference>
<feature type="transmembrane region" description="Helical" evidence="7">
    <location>
        <begin position="307"/>
        <end position="325"/>
    </location>
</feature>
<dbReference type="SUPFAM" id="SSF103473">
    <property type="entry name" value="MFS general substrate transporter"/>
    <property type="match status" value="1"/>
</dbReference>
<keyword evidence="4 7" id="KW-0812">Transmembrane</keyword>
<dbReference type="STRING" id="1891671.SAMN06295885_2958"/>
<protein>
    <submittedName>
        <fullName evidence="9">Transmembrane secretion effector</fullName>
    </submittedName>
</protein>
<dbReference type="Pfam" id="PF05977">
    <property type="entry name" value="MFS_3"/>
    <property type="match status" value="1"/>
</dbReference>
<organism evidence="9 10">
    <name type="scientific">Rathayibacter oskolensis</name>
    <dbReference type="NCBI Taxonomy" id="1891671"/>
    <lineage>
        <taxon>Bacteria</taxon>
        <taxon>Bacillati</taxon>
        <taxon>Actinomycetota</taxon>
        <taxon>Actinomycetes</taxon>
        <taxon>Micrococcales</taxon>
        <taxon>Microbacteriaceae</taxon>
        <taxon>Rathayibacter</taxon>
    </lineage>
</organism>
<evidence type="ECO:0000256" key="4">
    <source>
        <dbReference type="ARBA" id="ARBA00022692"/>
    </source>
</evidence>
<evidence type="ECO:0000256" key="6">
    <source>
        <dbReference type="ARBA" id="ARBA00023136"/>
    </source>
</evidence>
<feature type="transmembrane region" description="Helical" evidence="7">
    <location>
        <begin position="331"/>
        <end position="351"/>
    </location>
</feature>
<evidence type="ECO:0000256" key="7">
    <source>
        <dbReference type="SAM" id="Phobius"/>
    </source>
</evidence>
<name>A0A1X7P8Z5_9MICO</name>
<dbReference type="PANTHER" id="PTHR23513:SF9">
    <property type="entry name" value="ENTEROBACTIN EXPORTER ENTS"/>
    <property type="match status" value="1"/>
</dbReference>
<feature type="transmembrane region" description="Helical" evidence="7">
    <location>
        <begin position="254"/>
        <end position="287"/>
    </location>
</feature>
<dbReference type="InterPro" id="IPR010290">
    <property type="entry name" value="TM_effector"/>
</dbReference>
<dbReference type="GO" id="GO:0022857">
    <property type="term" value="F:transmembrane transporter activity"/>
    <property type="evidence" value="ECO:0007669"/>
    <property type="project" value="InterPro"/>
</dbReference>
<dbReference type="InterPro" id="IPR020846">
    <property type="entry name" value="MFS_dom"/>
</dbReference>
<feature type="transmembrane region" description="Helical" evidence="7">
    <location>
        <begin position="155"/>
        <end position="179"/>
    </location>
</feature>
<feature type="transmembrane region" description="Helical" evidence="7">
    <location>
        <begin position="60"/>
        <end position="80"/>
    </location>
</feature>
<dbReference type="OrthoDB" id="5494559at2"/>
<keyword evidence="3" id="KW-1003">Cell membrane</keyword>
<feature type="transmembrane region" description="Helical" evidence="7">
    <location>
        <begin position="372"/>
        <end position="389"/>
    </location>
</feature>
<dbReference type="Gene3D" id="1.20.1250.20">
    <property type="entry name" value="MFS general substrate transporter like domains"/>
    <property type="match status" value="1"/>
</dbReference>
<evidence type="ECO:0000313" key="9">
    <source>
        <dbReference type="EMBL" id="SMH47360.1"/>
    </source>
</evidence>
<proteinExistence type="predicted"/>
<feature type="transmembrane region" description="Helical" evidence="7">
    <location>
        <begin position="395"/>
        <end position="421"/>
    </location>
</feature>
<accession>A0A1X7P8Z5</accession>
<feature type="transmembrane region" description="Helical" evidence="7">
    <location>
        <begin position="31"/>
        <end position="54"/>
    </location>
</feature>
<evidence type="ECO:0000256" key="5">
    <source>
        <dbReference type="ARBA" id="ARBA00022989"/>
    </source>
</evidence>
<feature type="transmembrane region" description="Helical" evidence="7">
    <location>
        <begin position="92"/>
        <end position="116"/>
    </location>
</feature>
<dbReference type="GO" id="GO:0005886">
    <property type="term" value="C:plasma membrane"/>
    <property type="evidence" value="ECO:0007669"/>
    <property type="project" value="UniProtKB-SubCell"/>
</dbReference>
<feature type="domain" description="Major facilitator superfamily (MFS) profile" evidence="8">
    <location>
        <begin position="190"/>
        <end position="437"/>
    </location>
</feature>
<feature type="transmembrane region" description="Helical" evidence="7">
    <location>
        <begin position="122"/>
        <end position="143"/>
    </location>
</feature>